<gene>
    <name evidence="1" type="ORF">B0H17DRAFT_925021</name>
</gene>
<feature type="non-terminal residue" evidence="1">
    <location>
        <position position="177"/>
    </location>
</feature>
<comment type="caution">
    <text evidence="1">The sequence shown here is derived from an EMBL/GenBank/DDBJ whole genome shotgun (WGS) entry which is preliminary data.</text>
</comment>
<proteinExistence type="predicted"/>
<reference evidence="1" key="1">
    <citation type="submission" date="2023-03" db="EMBL/GenBank/DDBJ databases">
        <title>Massive genome expansion in bonnet fungi (Mycena s.s.) driven by repeated elements and novel gene families across ecological guilds.</title>
        <authorList>
            <consortium name="Lawrence Berkeley National Laboratory"/>
            <person name="Harder C.B."/>
            <person name="Miyauchi S."/>
            <person name="Viragh M."/>
            <person name="Kuo A."/>
            <person name="Thoen E."/>
            <person name="Andreopoulos B."/>
            <person name="Lu D."/>
            <person name="Skrede I."/>
            <person name="Drula E."/>
            <person name="Henrissat B."/>
            <person name="Morin E."/>
            <person name="Kohler A."/>
            <person name="Barry K."/>
            <person name="LaButti K."/>
            <person name="Morin E."/>
            <person name="Salamov A."/>
            <person name="Lipzen A."/>
            <person name="Mereny Z."/>
            <person name="Hegedus B."/>
            <person name="Baldrian P."/>
            <person name="Stursova M."/>
            <person name="Weitz H."/>
            <person name="Taylor A."/>
            <person name="Grigoriev I.V."/>
            <person name="Nagy L.G."/>
            <person name="Martin F."/>
            <person name="Kauserud H."/>
        </authorList>
    </citation>
    <scope>NUCLEOTIDE SEQUENCE</scope>
    <source>
        <strain evidence="1">CBHHK067</strain>
    </source>
</reference>
<accession>A0AAD7DYF6</accession>
<dbReference type="EMBL" id="JARKIE010000019">
    <property type="protein sequence ID" value="KAJ7700849.1"/>
    <property type="molecule type" value="Genomic_DNA"/>
</dbReference>
<evidence type="ECO:0000313" key="2">
    <source>
        <dbReference type="Proteomes" id="UP001221757"/>
    </source>
</evidence>
<dbReference type="Proteomes" id="UP001221757">
    <property type="component" value="Unassembled WGS sequence"/>
</dbReference>
<keyword evidence="2" id="KW-1185">Reference proteome</keyword>
<sequence>VFLNQTIDDEFGDPVTGALPTYRPASFWSLNSSCATCVVHPDPNLAFNHTWHDSSQLPGEAPVSLTLEFVGTAIHVFCILPPITPNVVTMYNLNFTLDGASRGTFSKSPTSMTEFIYNLPVLFLDSLPNKPHTLLISTDDSVDGSIFLFDYAVYTCVQSLRSIAPANPGVQDGPGHA</sequence>
<evidence type="ECO:0000313" key="1">
    <source>
        <dbReference type="EMBL" id="KAJ7700849.1"/>
    </source>
</evidence>
<dbReference type="AlphaFoldDB" id="A0AAD7DYF6"/>
<organism evidence="1 2">
    <name type="scientific">Mycena rosella</name>
    <name type="common">Pink bonnet</name>
    <name type="synonym">Agaricus rosellus</name>
    <dbReference type="NCBI Taxonomy" id="1033263"/>
    <lineage>
        <taxon>Eukaryota</taxon>
        <taxon>Fungi</taxon>
        <taxon>Dikarya</taxon>
        <taxon>Basidiomycota</taxon>
        <taxon>Agaricomycotina</taxon>
        <taxon>Agaricomycetes</taxon>
        <taxon>Agaricomycetidae</taxon>
        <taxon>Agaricales</taxon>
        <taxon>Marasmiineae</taxon>
        <taxon>Mycenaceae</taxon>
        <taxon>Mycena</taxon>
    </lineage>
</organism>
<protein>
    <submittedName>
        <fullName evidence="1">Uncharacterized protein</fullName>
    </submittedName>
</protein>
<name>A0AAD7DYF6_MYCRO</name>